<reference evidence="10" key="1">
    <citation type="submission" date="2016-10" db="EMBL/GenBank/DDBJ databases">
        <authorList>
            <person name="Varghese N."/>
            <person name="Submissions S."/>
        </authorList>
    </citation>
    <scope>NUCLEOTIDE SEQUENCE [LARGE SCALE GENOMIC DNA]</scope>
    <source>
        <strain evidence="10">CGMCC 1.10329</strain>
    </source>
</reference>
<dbReference type="RefSeq" id="WP_074879343.1">
    <property type="nucleotide sequence ID" value="NZ_FOXI01000012.1"/>
</dbReference>
<keyword evidence="10" id="KW-1185">Reference proteome</keyword>
<keyword evidence="7 8" id="KW-0472">Membrane</keyword>
<dbReference type="EMBL" id="FOXI01000012">
    <property type="protein sequence ID" value="SFP93121.1"/>
    <property type="molecule type" value="Genomic_DNA"/>
</dbReference>
<dbReference type="Pfam" id="PF03591">
    <property type="entry name" value="AzlC"/>
    <property type="match status" value="1"/>
</dbReference>
<evidence type="ECO:0000256" key="4">
    <source>
        <dbReference type="ARBA" id="ARBA00022475"/>
    </source>
</evidence>
<evidence type="ECO:0000256" key="6">
    <source>
        <dbReference type="ARBA" id="ARBA00022989"/>
    </source>
</evidence>
<gene>
    <name evidence="9" type="ORF">SAMN05216277_11261</name>
</gene>
<protein>
    <submittedName>
        <fullName evidence="9">4-azaleucine resistance probable transporter AzlC</fullName>
    </submittedName>
</protein>
<dbReference type="PANTHER" id="PTHR34979">
    <property type="entry name" value="INNER MEMBRANE PROTEIN YGAZ"/>
    <property type="match status" value="1"/>
</dbReference>
<keyword evidence="6 8" id="KW-1133">Transmembrane helix</keyword>
<name>A0A1I5UCX8_9EURY</name>
<dbReference type="PANTHER" id="PTHR34979:SF1">
    <property type="entry name" value="INNER MEMBRANE PROTEIN YGAZ"/>
    <property type="match status" value="1"/>
</dbReference>
<feature type="transmembrane region" description="Helical" evidence="8">
    <location>
        <begin position="41"/>
        <end position="63"/>
    </location>
</feature>
<dbReference type="OrthoDB" id="170360at2157"/>
<dbReference type="AlphaFoldDB" id="A0A1I5UCX8"/>
<proteinExistence type="inferred from homology"/>
<dbReference type="GO" id="GO:0005886">
    <property type="term" value="C:plasma membrane"/>
    <property type="evidence" value="ECO:0007669"/>
    <property type="project" value="UniProtKB-SubCell"/>
</dbReference>
<dbReference type="Proteomes" id="UP000183769">
    <property type="component" value="Unassembled WGS sequence"/>
</dbReference>
<feature type="transmembrane region" description="Helical" evidence="8">
    <location>
        <begin position="99"/>
        <end position="120"/>
    </location>
</feature>
<feature type="transmembrane region" description="Helical" evidence="8">
    <location>
        <begin position="192"/>
        <end position="210"/>
    </location>
</feature>
<evidence type="ECO:0000256" key="5">
    <source>
        <dbReference type="ARBA" id="ARBA00022692"/>
    </source>
</evidence>
<keyword evidence="5 8" id="KW-0812">Transmembrane</keyword>
<evidence type="ECO:0000313" key="9">
    <source>
        <dbReference type="EMBL" id="SFP93121.1"/>
    </source>
</evidence>
<evidence type="ECO:0000256" key="2">
    <source>
        <dbReference type="ARBA" id="ARBA00010735"/>
    </source>
</evidence>
<evidence type="ECO:0000256" key="1">
    <source>
        <dbReference type="ARBA" id="ARBA00004651"/>
    </source>
</evidence>
<keyword evidence="3" id="KW-0813">Transport</keyword>
<evidence type="ECO:0000256" key="7">
    <source>
        <dbReference type="ARBA" id="ARBA00023136"/>
    </source>
</evidence>
<sequence length="256" mass="26053">MARDTDGGEPAVTGDADGGDTVLAGGADGGVTFSTAGLREGFVRCLPVAAGIGGYGVAFGMVAARQGLSTAEATLMSATVFAGAAQLIAVELWADPIPIAAVLTTTAVVNARYVLMGAALRPWFARLSIRESYGSVFFLIDETWALTMGELTDGNGRGAFLVGSGIAAWLFWVGATALGANVGAAIRDPSRYGLDFVLTAVFLAIATQLWEGKSTLLPWAVALVVAVVAAGALPGRWYILAGGVAGSLVEVARVGR</sequence>
<keyword evidence="4" id="KW-1003">Cell membrane</keyword>
<feature type="transmembrane region" description="Helical" evidence="8">
    <location>
        <begin position="216"/>
        <end position="233"/>
    </location>
</feature>
<accession>A0A1I5UCX8</accession>
<feature type="transmembrane region" description="Helical" evidence="8">
    <location>
        <begin position="75"/>
        <end position="93"/>
    </location>
</feature>
<dbReference type="InterPro" id="IPR011606">
    <property type="entry name" value="Brnchd-chn_aa_trnsp_permease"/>
</dbReference>
<evidence type="ECO:0000256" key="3">
    <source>
        <dbReference type="ARBA" id="ARBA00022448"/>
    </source>
</evidence>
<feature type="transmembrane region" description="Helical" evidence="8">
    <location>
        <begin position="158"/>
        <end position="180"/>
    </location>
</feature>
<organism evidence="9 10">
    <name type="scientific">Halolamina pelagica</name>
    <dbReference type="NCBI Taxonomy" id="699431"/>
    <lineage>
        <taxon>Archaea</taxon>
        <taxon>Methanobacteriati</taxon>
        <taxon>Methanobacteriota</taxon>
        <taxon>Stenosarchaea group</taxon>
        <taxon>Halobacteria</taxon>
        <taxon>Halobacteriales</taxon>
        <taxon>Haloferacaceae</taxon>
    </lineage>
</organism>
<evidence type="ECO:0000256" key="8">
    <source>
        <dbReference type="SAM" id="Phobius"/>
    </source>
</evidence>
<comment type="similarity">
    <text evidence="2">Belongs to the AzlC family.</text>
</comment>
<comment type="subcellular location">
    <subcellularLocation>
        <location evidence="1">Cell membrane</location>
        <topology evidence="1">Multi-pass membrane protein</topology>
    </subcellularLocation>
</comment>
<dbReference type="GO" id="GO:1903785">
    <property type="term" value="P:L-valine transmembrane transport"/>
    <property type="evidence" value="ECO:0007669"/>
    <property type="project" value="TreeGrafter"/>
</dbReference>
<evidence type="ECO:0000313" key="10">
    <source>
        <dbReference type="Proteomes" id="UP000183769"/>
    </source>
</evidence>